<dbReference type="EMBL" id="JANSHE010000192">
    <property type="protein sequence ID" value="KAJ3014797.1"/>
    <property type="molecule type" value="Genomic_DNA"/>
</dbReference>
<comment type="caution">
    <text evidence="1">The sequence shown here is derived from an EMBL/GenBank/DDBJ whole genome shotgun (WGS) entry which is preliminary data.</text>
</comment>
<organism evidence="1 2">
    <name type="scientific">Trametes sanguinea</name>
    <dbReference type="NCBI Taxonomy" id="158606"/>
    <lineage>
        <taxon>Eukaryota</taxon>
        <taxon>Fungi</taxon>
        <taxon>Dikarya</taxon>
        <taxon>Basidiomycota</taxon>
        <taxon>Agaricomycotina</taxon>
        <taxon>Agaricomycetes</taxon>
        <taxon>Polyporales</taxon>
        <taxon>Polyporaceae</taxon>
        <taxon>Trametes</taxon>
    </lineage>
</organism>
<evidence type="ECO:0000313" key="2">
    <source>
        <dbReference type="Proteomes" id="UP001144978"/>
    </source>
</evidence>
<sequence>MIRADCEGYEEGEDEVVEERPKKKPRKAVPKKVVVEDKVIESEDEDAVPLVPAVPPPRKRALSEASELDIPVKKKVKSQVLEDGATVPVPSKKAKKANKNATLATREASAFEEEVVHEVLPETLPYEPPSVAQLRITPGLDSRPSTPASPIPPPAPPEMVVVNVPTIDPIAEGICDDDEDMYFAKLALERSLFGKSSEPEPDAEPEAEGPSPFRKHVTGSARTEGYYKISHTEKSAYVAQYVSRGVLNTAAVEAEQAPPQPAIQSSRSNRANAGAVHKGWRRSTR</sequence>
<evidence type="ECO:0000313" key="1">
    <source>
        <dbReference type="EMBL" id="KAJ3014797.1"/>
    </source>
</evidence>
<accession>A0ACC1QA56</accession>
<reference evidence="1" key="1">
    <citation type="submission" date="2022-08" db="EMBL/GenBank/DDBJ databases">
        <title>Genome Sequence of Pycnoporus sanguineus.</title>
        <authorList>
            <person name="Buettner E."/>
        </authorList>
    </citation>
    <scope>NUCLEOTIDE SEQUENCE</scope>
    <source>
        <strain evidence="1">CG-C14</strain>
    </source>
</reference>
<keyword evidence="2" id="KW-1185">Reference proteome</keyword>
<protein>
    <submittedName>
        <fullName evidence="1">Uncharacterized protein</fullName>
    </submittedName>
</protein>
<proteinExistence type="predicted"/>
<name>A0ACC1QA56_9APHY</name>
<dbReference type="Proteomes" id="UP001144978">
    <property type="component" value="Unassembled WGS sequence"/>
</dbReference>
<gene>
    <name evidence="1" type="ORF">NUW54_g1216</name>
</gene>